<evidence type="ECO:0000313" key="4">
    <source>
        <dbReference type="EMBL" id="CAG9790308.1"/>
    </source>
</evidence>
<evidence type="ECO:0000256" key="2">
    <source>
        <dbReference type="SAM" id="MobiDB-lite"/>
    </source>
</evidence>
<dbReference type="Proteomes" id="UP001153714">
    <property type="component" value="Chromosome 21"/>
</dbReference>
<feature type="domain" description="FP protein C-terminal" evidence="3">
    <location>
        <begin position="610"/>
        <end position="660"/>
    </location>
</feature>
<feature type="compositionally biased region" description="Polar residues" evidence="2">
    <location>
        <begin position="1"/>
        <end position="24"/>
    </location>
</feature>
<name>A0A9N9R535_9NEOP</name>
<reference evidence="4" key="2">
    <citation type="submission" date="2022-10" db="EMBL/GenBank/DDBJ databases">
        <authorList>
            <consortium name="ENA_rothamsted_submissions"/>
            <consortium name="culmorum"/>
            <person name="King R."/>
        </authorList>
    </citation>
    <scope>NUCLEOTIDE SEQUENCE</scope>
</reference>
<reference evidence="4" key="1">
    <citation type="submission" date="2021-12" db="EMBL/GenBank/DDBJ databases">
        <authorList>
            <person name="King R."/>
        </authorList>
    </citation>
    <scope>NUCLEOTIDE SEQUENCE</scope>
</reference>
<dbReference type="OrthoDB" id="10022108at2759"/>
<feature type="coiled-coil region" evidence="1">
    <location>
        <begin position="77"/>
        <end position="128"/>
    </location>
</feature>
<dbReference type="Pfam" id="PF25298">
    <property type="entry name" value="Baculo_FP_2nd"/>
    <property type="match status" value="1"/>
</dbReference>
<dbReference type="EMBL" id="OU893352">
    <property type="protein sequence ID" value="CAG9790308.1"/>
    <property type="molecule type" value="Genomic_DNA"/>
</dbReference>
<keyword evidence="5" id="KW-1185">Reference proteome</keyword>
<accession>A0A9N9R535</accession>
<proteinExistence type="predicted"/>
<sequence length="661" mass="76886">MYRTNKTSQTGNVRKSTTTSPNLTESRKERIRRSEERTMEELILLLTEILNSIPKQIYSAMKREVKESLEKTTSAGLNTLNELRTKIINREEDLKKEIEREKENKTIKDQIEEMKKMMKEDMEKITKEINYQQETTLKHREEKRRRREDDESVTTKFLRMIDYKLENIKNREEALFDRLADRSLKDSEFVIATVIKKLDAVEENLTAEKIKLDRRIGERLGGETETIEGETNMRTNSEIERQIKETGKEITAEITKTIDTVMTECMQDLHNAITYSGTSPEENSVVIKRIDTLETNIKDEIQDTKEEIAKKIDENKTTITKHIETTITKEVLTHQPYTPTHTLTRTYAGVAKGKNHQMPKTLHSVLITSKNKMDTAEKVIGKAKEILKPEKNRIQIERIRKVKDQRVIISCINEEETEQIKERIKNSEELEVERVKNKNPLVIIKEVKFKMTDNEIINAIKNQNPDICIEEGREREEIKIKYRRRTINTEKCHIIVQVTPEIWKKMDTKGHLYIEMERVKVEDQSPLIQCTRCLNFGHGKKFCSDSVDRCSHCGGLHLRAECPDRKAGVPPQCCNCTHNKAHSGRGLMSSDLGVNSGEPCKIYVTEHLSPEQKSLHAETRRVAKELKYKYVWVKFGQIYVRRNDSSSAVLIKNEDSLKKLS</sequence>
<keyword evidence="1" id="KW-0175">Coiled coil</keyword>
<protein>
    <recommendedName>
        <fullName evidence="3">FP protein C-terminal domain-containing protein</fullName>
    </recommendedName>
</protein>
<feature type="region of interest" description="Disordered" evidence="2">
    <location>
        <begin position="1"/>
        <end position="35"/>
    </location>
</feature>
<gene>
    <name evidence="4" type="ORF">DIATSA_LOCUS7977</name>
</gene>
<dbReference type="InterPro" id="IPR057251">
    <property type="entry name" value="FP_C"/>
</dbReference>
<evidence type="ECO:0000313" key="5">
    <source>
        <dbReference type="Proteomes" id="UP001153714"/>
    </source>
</evidence>
<dbReference type="AlphaFoldDB" id="A0A9N9R535"/>
<feature type="compositionally biased region" description="Basic and acidic residues" evidence="2">
    <location>
        <begin position="25"/>
        <end position="35"/>
    </location>
</feature>
<evidence type="ECO:0000259" key="3">
    <source>
        <dbReference type="Pfam" id="PF25298"/>
    </source>
</evidence>
<organism evidence="4 5">
    <name type="scientific">Diatraea saccharalis</name>
    <name type="common">sugarcane borer</name>
    <dbReference type="NCBI Taxonomy" id="40085"/>
    <lineage>
        <taxon>Eukaryota</taxon>
        <taxon>Metazoa</taxon>
        <taxon>Ecdysozoa</taxon>
        <taxon>Arthropoda</taxon>
        <taxon>Hexapoda</taxon>
        <taxon>Insecta</taxon>
        <taxon>Pterygota</taxon>
        <taxon>Neoptera</taxon>
        <taxon>Endopterygota</taxon>
        <taxon>Lepidoptera</taxon>
        <taxon>Glossata</taxon>
        <taxon>Ditrysia</taxon>
        <taxon>Pyraloidea</taxon>
        <taxon>Crambidae</taxon>
        <taxon>Crambinae</taxon>
        <taxon>Diatraea</taxon>
    </lineage>
</organism>
<evidence type="ECO:0000256" key="1">
    <source>
        <dbReference type="SAM" id="Coils"/>
    </source>
</evidence>